<protein>
    <recommendedName>
        <fullName evidence="4">Lipoprotein</fullName>
    </recommendedName>
</protein>
<accession>A0ABY3XEN9</accession>
<keyword evidence="1" id="KW-0732">Signal</keyword>
<reference evidence="2 3" key="1">
    <citation type="submission" date="2022-03" db="EMBL/GenBank/DDBJ databases">
        <title>Complete genome sequence of Lysobacter capsici VKM B-2533 and Lysobacter gummosus 10.1.1, promising sources of lytic agents.</title>
        <authorList>
            <person name="Tarlachkov S.V."/>
            <person name="Kudryakova I.V."/>
            <person name="Afoshin A.S."/>
            <person name="Leontyevskaya E.A."/>
            <person name="Leontyevskaya N.V."/>
        </authorList>
    </citation>
    <scope>NUCLEOTIDE SEQUENCE [LARGE SCALE GENOMIC DNA]</scope>
    <source>
        <strain evidence="2 3">10.1.1</strain>
    </source>
</reference>
<dbReference type="Proteomes" id="UP000829194">
    <property type="component" value="Chromosome"/>
</dbReference>
<evidence type="ECO:0000256" key="1">
    <source>
        <dbReference type="SAM" id="SignalP"/>
    </source>
</evidence>
<evidence type="ECO:0008006" key="4">
    <source>
        <dbReference type="Google" id="ProtNLM"/>
    </source>
</evidence>
<feature type="signal peptide" evidence="1">
    <location>
        <begin position="1"/>
        <end position="21"/>
    </location>
</feature>
<keyword evidence="3" id="KW-1185">Reference proteome</keyword>
<gene>
    <name evidence="2" type="ORF">MOV92_01890</name>
</gene>
<feature type="chain" id="PRO_5047154129" description="Lipoprotein" evidence="1">
    <location>
        <begin position="22"/>
        <end position="162"/>
    </location>
</feature>
<name>A0ABY3XEN9_9GAMM</name>
<organism evidence="2 3">
    <name type="scientific">Lysobacter gummosus</name>
    <dbReference type="NCBI Taxonomy" id="262324"/>
    <lineage>
        <taxon>Bacteria</taxon>
        <taxon>Pseudomonadati</taxon>
        <taxon>Pseudomonadota</taxon>
        <taxon>Gammaproteobacteria</taxon>
        <taxon>Lysobacterales</taxon>
        <taxon>Lysobacteraceae</taxon>
        <taxon>Lysobacter</taxon>
    </lineage>
</organism>
<dbReference type="PROSITE" id="PS51257">
    <property type="entry name" value="PROKAR_LIPOPROTEIN"/>
    <property type="match status" value="1"/>
</dbReference>
<evidence type="ECO:0000313" key="3">
    <source>
        <dbReference type="Proteomes" id="UP000829194"/>
    </source>
</evidence>
<dbReference type="EMBL" id="CP093547">
    <property type="protein sequence ID" value="UNP30065.1"/>
    <property type="molecule type" value="Genomic_DNA"/>
</dbReference>
<evidence type="ECO:0000313" key="2">
    <source>
        <dbReference type="EMBL" id="UNP30065.1"/>
    </source>
</evidence>
<dbReference type="RefSeq" id="WP_057941347.1">
    <property type="nucleotide sequence ID" value="NZ_CP011131.1"/>
</dbReference>
<sequence length="162" mass="17144">MFSTRTLSTAAALVALLSACAGGPPALPPAARDPQWVDTEPADFPWASAENVAGARYARVGDNELTRAMERLRAAPIVALSKQQLDADFPATAAILADSERYHLVRGFSDPTGVAYSLRYADGRLSLYHTEMGPCATLVRSAFIVAIDGPVREIYGGCSGAM</sequence>
<proteinExistence type="predicted"/>